<evidence type="ECO:0000313" key="10">
    <source>
        <dbReference type="EMBL" id="CDZ91389.1"/>
    </source>
</evidence>
<keyword evidence="6" id="KW-0472">Membrane</keyword>
<evidence type="ECO:0000259" key="9">
    <source>
        <dbReference type="Pfam" id="PF21088"/>
    </source>
</evidence>
<dbReference type="OrthoDB" id="4638917at2"/>
<dbReference type="FunFam" id="2.30.30.60:FF:000001">
    <property type="entry name" value="MscS Mechanosensitive ion channel"/>
    <property type="match status" value="1"/>
</dbReference>
<dbReference type="Gene3D" id="3.30.70.100">
    <property type="match status" value="1"/>
</dbReference>
<feature type="domain" description="Mechanosensitive ion channel MscS C-terminal" evidence="8">
    <location>
        <begin position="207"/>
        <end position="291"/>
    </location>
</feature>
<evidence type="ECO:0000256" key="2">
    <source>
        <dbReference type="ARBA" id="ARBA00008017"/>
    </source>
</evidence>
<dbReference type="Gene3D" id="1.10.287.1260">
    <property type="match status" value="1"/>
</dbReference>
<evidence type="ECO:0000256" key="4">
    <source>
        <dbReference type="ARBA" id="ARBA00022692"/>
    </source>
</evidence>
<dbReference type="Pfam" id="PF00924">
    <property type="entry name" value="MS_channel_2nd"/>
    <property type="match status" value="1"/>
</dbReference>
<dbReference type="InterPro" id="IPR010920">
    <property type="entry name" value="LSM_dom_sf"/>
</dbReference>
<dbReference type="SUPFAM" id="SSF82689">
    <property type="entry name" value="Mechanosensitive channel protein MscS (YggB), C-terminal domain"/>
    <property type="match status" value="1"/>
</dbReference>
<reference evidence="10 11" key="1">
    <citation type="journal article" date="2014" name="Genome Announc.">
        <title>Draft Genome Sequence of Propane- and Butane-Oxidizing Actinobacterium Rhodococcus ruber IEGM 231.</title>
        <authorList>
            <person name="Ivshina I.B."/>
            <person name="Kuyukina M.S."/>
            <person name="Krivoruchko A.V."/>
            <person name="Barbe V."/>
            <person name="Fischer C."/>
        </authorList>
    </citation>
    <scope>NUCLEOTIDE SEQUENCE [LARGE SCALE GENOMIC DNA]</scope>
</reference>
<keyword evidence="5" id="KW-1133">Transmembrane helix</keyword>
<dbReference type="InterPro" id="IPR049278">
    <property type="entry name" value="MS_channel_C"/>
</dbReference>
<dbReference type="Proteomes" id="UP000042997">
    <property type="component" value="Unassembled WGS sequence"/>
</dbReference>
<accession>A0A098BRS3</accession>
<dbReference type="PANTHER" id="PTHR30460">
    <property type="entry name" value="MODERATE CONDUCTANCE MECHANOSENSITIVE CHANNEL YBIO"/>
    <property type="match status" value="1"/>
</dbReference>
<gene>
    <name evidence="10" type="ORF">RHRU231_820159</name>
</gene>
<dbReference type="PANTHER" id="PTHR30460:SF0">
    <property type="entry name" value="MODERATE CONDUCTANCE MECHANOSENSITIVE CHANNEL YBIO"/>
    <property type="match status" value="1"/>
</dbReference>
<evidence type="ECO:0000256" key="6">
    <source>
        <dbReference type="ARBA" id="ARBA00023136"/>
    </source>
</evidence>
<dbReference type="InterPro" id="IPR006685">
    <property type="entry name" value="MscS_channel_2nd"/>
</dbReference>
<evidence type="ECO:0000259" key="7">
    <source>
        <dbReference type="Pfam" id="PF00924"/>
    </source>
</evidence>
<proteinExistence type="inferred from homology"/>
<sequence>MTVQRLAFELTDTNREWLVERPLAIAGYVLAALILRFVLHRFIDRMTKPRHQSSKPGLLRPFQERAPKGLPGVLVNERRTQRAETIGSVLESGVSVVLLVWCVLQILGTLGLNVAPFIASAGIVGVALGFGAQNLVRDFISGMFMLLEDQYGVGDVVDLGDAVGTVESVGLRVTTVRDISGTLWYCRNGEILRVGNMSQGYAVAVVDAPIAHAANVHRACEVALRAALETVERDDLARDILEPPEMLGVNSVTPESVTLRITVRTRAGKQWAVQRAIARAVLEAFDDNSIDAPLPALLTSSRAG</sequence>
<dbReference type="KEGG" id="rrz:CS378_22730"/>
<name>A0A098BRS3_9NOCA</name>
<dbReference type="InterPro" id="IPR011066">
    <property type="entry name" value="MscS_channel_C_sf"/>
</dbReference>
<feature type="domain" description="Mechanosensitive ion channel transmembrane helices 2/3" evidence="9">
    <location>
        <begin position="95"/>
        <end position="133"/>
    </location>
</feature>
<organism evidence="10 11">
    <name type="scientific">Rhodococcus ruber</name>
    <dbReference type="NCBI Taxonomy" id="1830"/>
    <lineage>
        <taxon>Bacteria</taxon>
        <taxon>Bacillati</taxon>
        <taxon>Actinomycetota</taxon>
        <taxon>Actinomycetes</taxon>
        <taxon>Mycobacteriales</taxon>
        <taxon>Nocardiaceae</taxon>
        <taxon>Rhodococcus</taxon>
    </lineage>
</organism>
<dbReference type="GO" id="GO:0005886">
    <property type="term" value="C:plasma membrane"/>
    <property type="evidence" value="ECO:0007669"/>
    <property type="project" value="UniProtKB-SubCell"/>
</dbReference>
<dbReference type="Pfam" id="PF21088">
    <property type="entry name" value="MS_channel_1st"/>
    <property type="match status" value="1"/>
</dbReference>
<evidence type="ECO:0000256" key="1">
    <source>
        <dbReference type="ARBA" id="ARBA00004651"/>
    </source>
</evidence>
<keyword evidence="3" id="KW-1003">Cell membrane</keyword>
<dbReference type="SUPFAM" id="SSF82861">
    <property type="entry name" value="Mechanosensitive channel protein MscS (YggB), transmembrane region"/>
    <property type="match status" value="1"/>
</dbReference>
<dbReference type="AlphaFoldDB" id="A0A098BRS3"/>
<evidence type="ECO:0000259" key="8">
    <source>
        <dbReference type="Pfam" id="PF21082"/>
    </source>
</evidence>
<dbReference type="InterPro" id="IPR049142">
    <property type="entry name" value="MS_channel_1st"/>
</dbReference>
<feature type="domain" description="Mechanosensitive ion channel MscS" evidence="7">
    <location>
        <begin position="134"/>
        <end position="198"/>
    </location>
</feature>
<dbReference type="InterPro" id="IPR011014">
    <property type="entry name" value="MscS_channel_TM-2"/>
</dbReference>
<dbReference type="SUPFAM" id="SSF50182">
    <property type="entry name" value="Sm-like ribonucleoproteins"/>
    <property type="match status" value="1"/>
</dbReference>
<comment type="subcellular location">
    <subcellularLocation>
        <location evidence="1">Cell membrane</location>
        <topology evidence="1">Multi-pass membrane protein</topology>
    </subcellularLocation>
</comment>
<dbReference type="EMBL" id="CCSD01000097">
    <property type="protein sequence ID" value="CDZ91389.1"/>
    <property type="molecule type" value="Genomic_DNA"/>
</dbReference>
<dbReference type="InterPro" id="IPR023408">
    <property type="entry name" value="MscS_beta-dom_sf"/>
</dbReference>
<evidence type="ECO:0000256" key="5">
    <source>
        <dbReference type="ARBA" id="ARBA00022989"/>
    </source>
</evidence>
<protein>
    <submittedName>
        <fullName evidence="10">Putative MscS family transporter</fullName>
    </submittedName>
</protein>
<dbReference type="Pfam" id="PF21082">
    <property type="entry name" value="MS_channel_3rd"/>
    <property type="match status" value="1"/>
</dbReference>
<evidence type="ECO:0000313" key="11">
    <source>
        <dbReference type="Proteomes" id="UP000042997"/>
    </source>
</evidence>
<dbReference type="eggNOG" id="COG0668">
    <property type="taxonomic scope" value="Bacteria"/>
</dbReference>
<dbReference type="RefSeq" id="WP_010592883.1">
    <property type="nucleotide sequence ID" value="NZ_CP024315.1"/>
</dbReference>
<dbReference type="Gene3D" id="2.30.30.60">
    <property type="match status" value="1"/>
</dbReference>
<dbReference type="InterPro" id="IPR045276">
    <property type="entry name" value="YbiO_bact"/>
</dbReference>
<comment type="similarity">
    <text evidence="2">Belongs to the MscS (TC 1.A.23) family.</text>
</comment>
<keyword evidence="4" id="KW-0812">Transmembrane</keyword>
<evidence type="ECO:0000256" key="3">
    <source>
        <dbReference type="ARBA" id="ARBA00022475"/>
    </source>
</evidence>
<dbReference type="GO" id="GO:0008381">
    <property type="term" value="F:mechanosensitive monoatomic ion channel activity"/>
    <property type="evidence" value="ECO:0007669"/>
    <property type="project" value="InterPro"/>
</dbReference>